<dbReference type="CDD" id="cd10948">
    <property type="entry name" value="CE4_BsPdaA_like"/>
    <property type="match status" value="1"/>
</dbReference>
<name>C8VXC5_DESAS</name>
<dbReference type="Pfam" id="PF01522">
    <property type="entry name" value="Polysacc_deac_1"/>
    <property type="match status" value="1"/>
</dbReference>
<dbReference type="InterPro" id="IPR002509">
    <property type="entry name" value="NODB_dom"/>
</dbReference>
<feature type="compositionally biased region" description="Polar residues" evidence="1">
    <location>
        <begin position="76"/>
        <end position="118"/>
    </location>
</feature>
<gene>
    <name evidence="4" type="ordered locus">Dtox_3817</name>
</gene>
<dbReference type="PANTHER" id="PTHR10587">
    <property type="entry name" value="GLYCOSYL TRANSFERASE-RELATED"/>
    <property type="match status" value="1"/>
</dbReference>
<dbReference type="STRING" id="485916.Dtox_3817"/>
<protein>
    <submittedName>
        <fullName evidence="4">Delta-lactam-biosynthetic de-N-acetylase</fullName>
    </submittedName>
</protein>
<evidence type="ECO:0000313" key="5">
    <source>
        <dbReference type="Proteomes" id="UP000002217"/>
    </source>
</evidence>
<dbReference type="GO" id="GO:0005975">
    <property type="term" value="P:carbohydrate metabolic process"/>
    <property type="evidence" value="ECO:0007669"/>
    <property type="project" value="InterPro"/>
</dbReference>
<dbReference type="AlphaFoldDB" id="C8VXC5"/>
<accession>C8VXC5</accession>
<dbReference type="SUPFAM" id="SSF88713">
    <property type="entry name" value="Glycoside hydrolase/deacetylase"/>
    <property type="match status" value="1"/>
</dbReference>
<proteinExistence type="predicted"/>
<dbReference type="PROSITE" id="PS51677">
    <property type="entry name" value="NODB"/>
    <property type="match status" value="1"/>
</dbReference>
<evidence type="ECO:0000256" key="2">
    <source>
        <dbReference type="SAM" id="SignalP"/>
    </source>
</evidence>
<evidence type="ECO:0000259" key="3">
    <source>
        <dbReference type="PROSITE" id="PS51677"/>
    </source>
</evidence>
<dbReference type="RefSeq" id="WP_015759203.1">
    <property type="nucleotide sequence ID" value="NC_013216.1"/>
</dbReference>
<dbReference type="Proteomes" id="UP000002217">
    <property type="component" value="Chromosome"/>
</dbReference>
<dbReference type="NCBIfam" id="TIGR02884">
    <property type="entry name" value="spore_pdaA"/>
    <property type="match status" value="1"/>
</dbReference>
<feature type="region of interest" description="Disordered" evidence="1">
    <location>
        <begin position="36"/>
        <end position="123"/>
    </location>
</feature>
<dbReference type="InterPro" id="IPR014235">
    <property type="entry name" value="Spore_PdaA"/>
</dbReference>
<evidence type="ECO:0000313" key="4">
    <source>
        <dbReference type="EMBL" id="ACV64521.1"/>
    </source>
</evidence>
<dbReference type="HOGENOM" id="CLU_021264_12_0_9"/>
<feature type="signal peptide" evidence="2">
    <location>
        <begin position="1"/>
        <end position="22"/>
    </location>
</feature>
<dbReference type="InterPro" id="IPR050248">
    <property type="entry name" value="Polysacc_deacetylase_ArnD"/>
</dbReference>
<sequence>MSKYAFYSIILFAVLIGAYAYSQDSTTDLKNNLTQSNTIENKTMPDSSSTETKQEAKNSAPASITKETTPNKDNQEDANSNSSGSTTKDSKTVNPASDQTQSNEKIQKPVTTGLSNTKKGWGLKVNSNHQQPEMPSSITATLNKYNSYWIGSPNEKVVYLTFDEGYENGYSNRILDILKANNVKAAFFITGHYLKSQPELVKRMSDEGHIIGNHTDTHPSLPEVSDEQIKKELQVVESGYKQITGQENMKYLRPPKGEYSERTLALTKDLGYHNIFWSMALVDWVPMKGGPQEAYDHVINNLHNGALILLHAVSKDDTEALDRIIKDTKEQGYVFKSLDELVKQ</sequence>
<dbReference type="InterPro" id="IPR011330">
    <property type="entry name" value="Glyco_hydro/deAcase_b/a-brl"/>
</dbReference>
<feature type="compositionally biased region" description="Polar residues" evidence="1">
    <location>
        <begin position="36"/>
        <end position="51"/>
    </location>
</feature>
<feature type="domain" description="NodB homology" evidence="3">
    <location>
        <begin position="156"/>
        <end position="336"/>
    </location>
</feature>
<dbReference type="KEGG" id="dae:Dtox_3817"/>
<dbReference type="GO" id="GO:0016020">
    <property type="term" value="C:membrane"/>
    <property type="evidence" value="ECO:0007669"/>
    <property type="project" value="TreeGrafter"/>
</dbReference>
<evidence type="ECO:0000256" key="1">
    <source>
        <dbReference type="SAM" id="MobiDB-lite"/>
    </source>
</evidence>
<dbReference type="Gene3D" id="3.20.20.370">
    <property type="entry name" value="Glycoside hydrolase/deacetylase"/>
    <property type="match status" value="1"/>
</dbReference>
<dbReference type="GO" id="GO:0016810">
    <property type="term" value="F:hydrolase activity, acting on carbon-nitrogen (but not peptide) bonds"/>
    <property type="evidence" value="ECO:0007669"/>
    <property type="project" value="InterPro"/>
</dbReference>
<keyword evidence="2" id="KW-0732">Signal</keyword>
<dbReference type="eggNOG" id="COG0726">
    <property type="taxonomic scope" value="Bacteria"/>
</dbReference>
<feature type="chain" id="PRO_5038827849" evidence="2">
    <location>
        <begin position="23"/>
        <end position="344"/>
    </location>
</feature>
<keyword evidence="5" id="KW-1185">Reference proteome</keyword>
<organism evidence="4 5">
    <name type="scientific">Desulfofarcimen acetoxidans (strain ATCC 49208 / DSM 771 / KCTC 5769 / VKM B-1644 / 5575)</name>
    <name type="common">Desulfotomaculum acetoxidans</name>
    <dbReference type="NCBI Taxonomy" id="485916"/>
    <lineage>
        <taxon>Bacteria</taxon>
        <taxon>Bacillati</taxon>
        <taxon>Bacillota</taxon>
        <taxon>Clostridia</taxon>
        <taxon>Eubacteriales</taxon>
        <taxon>Peptococcaceae</taxon>
        <taxon>Desulfofarcimen</taxon>
    </lineage>
</organism>
<reference evidence="4 5" key="1">
    <citation type="journal article" date="2009" name="Stand. Genomic Sci.">
        <title>Complete genome sequence of Desulfotomaculum acetoxidans type strain (5575).</title>
        <authorList>
            <person name="Spring S."/>
            <person name="Lapidus A."/>
            <person name="Schroder M."/>
            <person name="Gleim D."/>
            <person name="Sims D."/>
            <person name="Meincke L."/>
            <person name="Glavina Del Rio T."/>
            <person name="Tice H."/>
            <person name="Copeland A."/>
            <person name="Cheng J.F."/>
            <person name="Lucas S."/>
            <person name="Chen F."/>
            <person name="Nolan M."/>
            <person name="Bruce D."/>
            <person name="Goodwin L."/>
            <person name="Pitluck S."/>
            <person name="Ivanova N."/>
            <person name="Mavromatis K."/>
            <person name="Mikhailova N."/>
            <person name="Pati A."/>
            <person name="Chen A."/>
            <person name="Palaniappan K."/>
            <person name="Land M."/>
            <person name="Hauser L."/>
            <person name="Chang Y.J."/>
            <person name="Jeffries C.D."/>
            <person name="Chain P."/>
            <person name="Saunders E."/>
            <person name="Brettin T."/>
            <person name="Detter J.C."/>
            <person name="Goker M."/>
            <person name="Bristow J."/>
            <person name="Eisen J.A."/>
            <person name="Markowitz V."/>
            <person name="Hugenholtz P."/>
            <person name="Kyrpides N.C."/>
            <person name="Klenk H.P."/>
            <person name="Han C."/>
        </authorList>
    </citation>
    <scope>NUCLEOTIDE SEQUENCE [LARGE SCALE GENOMIC DNA]</scope>
    <source>
        <strain evidence="5">ATCC 49208 / DSM 771 / VKM B-1644</strain>
    </source>
</reference>
<dbReference type="EMBL" id="CP001720">
    <property type="protein sequence ID" value="ACV64521.1"/>
    <property type="molecule type" value="Genomic_DNA"/>
</dbReference>
<dbReference type="PANTHER" id="PTHR10587:SF78">
    <property type="entry name" value="PEPTIDOGLYCAN-N-ACETYLMURAMIC ACID DEACETYLASE PDAA"/>
    <property type="match status" value="1"/>
</dbReference>